<keyword evidence="2" id="KW-0479">Metal-binding</keyword>
<reference evidence="5 6" key="1">
    <citation type="submission" date="2020-10" db="EMBL/GenBank/DDBJ databases">
        <authorList>
            <person name="Castelo-Branco R."/>
            <person name="Eusebio N."/>
            <person name="Adriana R."/>
            <person name="Vieira A."/>
            <person name="Brugerolle De Fraissinette N."/>
            <person name="Rezende De Castro R."/>
            <person name="Schneider M.P."/>
            <person name="Vasconcelos V."/>
            <person name="Leao P.N."/>
        </authorList>
    </citation>
    <scope>NUCLEOTIDE SEQUENCE [LARGE SCALE GENOMIC DNA]</scope>
    <source>
        <strain evidence="5 6">LEGE 06226</strain>
    </source>
</reference>
<organism evidence="5 6">
    <name type="scientific">Planktothrix mougeotii LEGE 06226</name>
    <dbReference type="NCBI Taxonomy" id="1828728"/>
    <lineage>
        <taxon>Bacteria</taxon>
        <taxon>Bacillati</taxon>
        <taxon>Cyanobacteriota</taxon>
        <taxon>Cyanophyceae</taxon>
        <taxon>Oscillatoriophycideae</taxon>
        <taxon>Oscillatoriales</taxon>
        <taxon>Microcoleaceae</taxon>
        <taxon>Planktothrix</taxon>
    </lineage>
</organism>
<evidence type="ECO:0000313" key="5">
    <source>
        <dbReference type="EMBL" id="MBE9144067.1"/>
    </source>
</evidence>
<protein>
    <submittedName>
        <fullName evidence="5">Transposase</fullName>
    </submittedName>
</protein>
<evidence type="ECO:0000256" key="1">
    <source>
        <dbReference type="ARBA" id="ARBA00001968"/>
    </source>
</evidence>
<evidence type="ECO:0000313" key="6">
    <source>
        <dbReference type="Proteomes" id="UP000640725"/>
    </source>
</evidence>
<comment type="cofactor">
    <cofactor evidence="1">
        <name>a divalent metal cation</name>
        <dbReference type="ChEBI" id="CHEBI:60240"/>
    </cofactor>
</comment>
<name>A0ABR9UCA3_9CYAN</name>
<dbReference type="RefSeq" id="WP_193869590.1">
    <property type="nucleotide sequence ID" value="NZ_JADEWU010000025.1"/>
</dbReference>
<sequence>MTTYLGETAINTPHKKPRNQEMSAENREENRLKAKQRIVVEHLIRLIKIYRVASERFRLKRRNYEAVILTVCGLIRWRIGAIVLSSKNCQGFL</sequence>
<dbReference type="Proteomes" id="UP000640725">
    <property type="component" value="Unassembled WGS sequence"/>
</dbReference>
<dbReference type="Pfam" id="PF13359">
    <property type="entry name" value="DDE_Tnp_4"/>
    <property type="match status" value="1"/>
</dbReference>
<dbReference type="InterPro" id="IPR027806">
    <property type="entry name" value="HARBI1_dom"/>
</dbReference>
<proteinExistence type="predicted"/>
<gene>
    <name evidence="5" type="ORF">IQ236_12660</name>
</gene>
<feature type="region of interest" description="Disordered" evidence="3">
    <location>
        <begin position="1"/>
        <end position="29"/>
    </location>
</feature>
<comment type="caution">
    <text evidence="5">The sequence shown here is derived from an EMBL/GenBank/DDBJ whole genome shotgun (WGS) entry which is preliminary data.</text>
</comment>
<dbReference type="EMBL" id="JADEWU010000025">
    <property type="protein sequence ID" value="MBE9144067.1"/>
    <property type="molecule type" value="Genomic_DNA"/>
</dbReference>
<keyword evidence="6" id="KW-1185">Reference proteome</keyword>
<evidence type="ECO:0000256" key="2">
    <source>
        <dbReference type="ARBA" id="ARBA00022723"/>
    </source>
</evidence>
<feature type="domain" description="DDE Tnp4" evidence="4">
    <location>
        <begin position="4"/>
        <end position="75"/>
    </location>
</feature>
<feature type="compositionally biased region" description="Polar residues" evidence="3">
    <location>
        <begin position="1"/>
        <end position="11"/>
    </location>
</feature>
<accession>A0ABR9UCA3</accession>
<evidence type="ECO:0000256" key="3">
    <source>
        <dbReference type="SAM" id="MobiDB-lite"/>
    </source>
</evidence>
<evidence type="ECO:0000259" key="4">
    <source>
        <dbReference type="Pfam" id="PF13359"/>
    </source>
</evidence>